<feature type="compositionally biased region" description="Low complexity" evidence="1">
    <location>
        <begin position="225"/>
        <end position="253"/>
    </location>
</feature>
<keyword evidence="3" id="KW-1185">Reference proteome</keyword>
<feature type="region of interest" description="Disordered" evidence="1">
    <location>
        <begin position="1"/>
        <end position="20"/>
    </location>
</feature>
<organism evidence="2 3">
    <name type="scientific">Diaporthe australafricana</name>
    <dbReference type="NCBI Taxonomy" id="127596"/>
    <lineage>
        <taxon>Eukaryota</taxon>
        <taxon>Fungi</taxon>
        <taxon>Dikarya</taxon>
        <taxon>Ascomycota</taxon>
        <taxon>Pezizomycotina</taxon>
        <taxon>Sordariomycetes</taxon>
        <taxon>Sordariomycetidae</taxon>
        <taxon>Diaporthales</taxon>
        <taxon>Diaporthaceae</taxon>
        <taxon>Diaporthe</taxon>
    </lineage>
</organism>
<comment type="caution">
    <text evidence="2">The sequence shown here is derived from an EMBL/GenBank/DDBJ whole genome shotgun (WGS) entry which is preliminary data.</text>
</comment>
<dbReference type="Proteomes" id="UP001583177">
    <property type="component" value="Unassembled WGS sequence"/>
</dbReference>
<gene>
    <name evidence="2" type="ORF">Daus18300_001012</name>
</gene>
<evidence type="ECO:0000313" key="3">
    <source>
        <dbReference type="Proteomes" id="UP001583177"/>
    </source>
</evidence>
<evidence type="ECO:0000256" key="1">
    <source>
        <dbReference type="SAM" id="MobiDB-lite"/>
    </source>
</evidence>
<feature type="region of interest" description="Disordered" evidence="1">
    <location>
        <begin position="225"/>
        <end position="256"/>
    </location>
</feature>
<dbReference type="EMBL" id="JAWRVE010000005">
    <property type="protein sequence ID" value="KAL1881958.1"/>
    <property type="molecule type" value="Genomic_DNA"/>
</dbReference>
<evidence type="ECO:0000313" key="2">
    <source>
        <dbReference type="EMBL" id="KAL1881958.1"/>
    </source>
</evidence>
<sequence>MDTPLPTLSPTATIPTSQPSTTSAPLFPVFLYGARPLSLDASLIAADPLPDEPNKTLWRLQLACPTGTSSSSSGAAEDTEDADDQCARAGLFPAELYHTQGSVYGGTYTPQAAAATTWRCELGGSTGDEQDPLSGDCSQWETEGASSTTTTRLGQCDVLRHSVPVRVTDGAAKETYYYLGTTWSPDRYNSEVVAAELSSLACPDPTSLVDFGGAAAAVTSISASSSSSSTGAAASGTGSASASGADSSGGAAAPTESASAGVASRGERAGLGDFVCVALACASVAGLLTMPPLL</sequence>
<reference evidence="2 3" key="1">
    <citation type="journal article" date="2024" name="IMA Fungus">
        <title>IMA Genome - F19 : A genome assembly and annotation guide to empower mycologists, including annotated draft genome sequences of Ceratocystis pirilliformis, Diaporthe australafricana, Fusarium ophioides, Paecilomyces lecythidis, and Sporothrix stenoceras.</title>
        <authorList>
            <person name="Aylward J."/>
            <person name="Wilson A.M."/>
            <person name="Visagie C.M."/>
            <person name="Spraker J."/>
            <person name="Barnes I."/>
            <person name="Buitendag C."/>
            <person name="Ceriani C."/>
            <person name="Del Mar Angel L."/>
            <person name="du Plessis D."/>
            <person name="Fuchs T."/>
            <person name="Gasser K."/>
            <person name="Kramer D."/>
            <person name="Li W."/>
            <person name="Munsamy K."/>
            <person name="Piso A."/>
            <person name="Price J.L."/>
            <person name="Sonnekus B."/>
            <person name="Thomas C."/>
            <person name="van der Nest A."/>
            <person name="van Dijk A."/>
            <person name="van Heerden A."/>
            <person name="van Vuuren N."/>
            <person name="Yilmaz N."/>
            <person name="Duong T.A."/>
            <person name="van der Merwe N.A."/>
            <person name="Wingfield M.J."/>
            <person name="Wingfield B.D."/>
        </authorList>
    </citation>
    <scope>NUCLEOTIDE SEQUENCE [LARGE SCALE GENOMIC DNA]</scope>
    <source>
        <strain evidence="2 3">CMW 18300</strain>
    </source>
</reference>
<proteinExistence type="predicted"/>
<protein>
    <submittedName>
        <fullName evidence="2">Uncharacterized protein</fullName>
    </submittedName>
</protein>
<accession>A0ABR3Y1M9</accession>
<name>A0ABR3Y1M9_9PEZI</name>